<dbReference type="Proteomes" id="UP001523216">
    <property type="component" value="Unassembled WGS sequence"/>
</dbReference>
<gene>
    <name evidence="1" type="ORF">LXN57_34110</name>
</gene>
<evidence type="ECO:0000313" key="2">
    <source>
        <dbReference type="Proteomes" id="UP001523216"/>
    </source>
</evidence>
<comment type="caution">
    <text evidence="1">The sequence shown here is derived from an EMBL/GenBank/DDBJ whole genome shotgun (WGS) entry which is preliminary data.</text>
</comment>
<name>A0ABT0Y990_9ACTN</name>
<evidence type="ECO:0000313" key="1">
    <source>
        <dbReference type="EMBL" id="MCM4082616.1"/>
    </source>
</evidence>
<keyword evidence="2" id="KW-1185">Reference proteome</keyword>
<reference evidence="1 2" key="1">
    <citation type="submission" date="2022-06" db="EMBL/GenBank/DDBJ databases">
        <title>Actinoplanes abujensis sp. nov., isolated from Nigerian arid soil.</title>
        <authorList>
            <person name="Ding P."/>
        </authorList>
    </citation>
    <scope>NUCLEOTIDE SEQUENCE [LARGE SCALE GENOMIC DNA]</scope>
    <source>
        <strain evidence="2">TRM88002</strain>
    </source>
</reference>
<dbReference type="RefSeq" id="WP_251802346.1">
    <property type="nucleotide sequence ID" value="NZ_JAMQOL010000049.1"/>
</dbReference>
<accession>A0ABT0Y990</accession>
<organism evidence="1 2">
    <name type="scientific">Paractinoplanes hotanensis</name>
    <dbReference type="NCBI Taxonomy" id="2906497"/>
    <lineage>
        <taxon>Bacteria</taxon>
        <taxon>Bacillati</taxon>
        <taxon>Actinomycetota</taxon>
        <taxon>Actinomycetes</taxon>
        <taxon>Micromonosporales</taxon>
        <taxon>Micromonosporaceae</taxon>
        <taxon>Paractinoplanes</taxon>
    </lineage>
</organism>
<dbReference type="EMBL" id="JAMQOL010000049">
    <property type="protein sequence ID" value="MCM4082616.1"/>
    <property type="molecule type" value="Genomic_DNA"/>
</dbReference>
<sequence>MNPATEGDTPLPARVAEHLQPGESLVAAIWVSRPAGVEALRISRSEMSPWRLRRAAPESRRGVNGLPRSHAVTLDEHIRTVNDPRVLARTDRRLLLLSQGLGSWRDLLPRPAGTLSPLRLRWESPRTDLTKATEQSGELRLDFTDGSYLVLLTPSAHVQPFLDG</sequence>
<protein>
    <submittedName>
        <fullName evidence="1">Uncharacterized protein</fullName>
    </submittedName>
</protein>
<proteinExistence type="predicted"/>